<gene>
    <name evidence="2" type="ORF">CLODIP_2_CD02434</name>
</gene>
<comment type="caution">
    <text evidence="2">The sequence shown here is derived from an EMBL/GenBank/DDBJ whole genome shotgun (WGS) entry which is preliminary data.</text>
</comment>
<dbReference type="Proteomes" id="UP000494165">
    <property type="component" value="Unassembled WGS sequence"/>
</dbReference>
<sequence length="635" mass="70474">MYFFSDSGVDWPNAASQCCARNMKLLSIETAAEYLCLAKMISLPNYGIGGSWWTSGSNKYSGYFVWCTADPVINITSDVKYVAGEPNNFQGNENCNEMIVGGAAPPNNLLLNDRPCVNVFTSRYICETAALGCPFPQCPTVPCQTEAAKLSNSQNWQSNSDGVFRSACGRQYFISKVAKNWNDAQTECCKYGMKLLSVESFQELSCLAAMNKVQLKDKTNTFWTSGTNQGFGCEFTYGFCGSKTLLYQNFSNWTPGQPANPLTERCMEMKMEFDPKLMVFNDFDCAQTRLFICEGNQSDCSPTCPSKSTCVKQNDNFNAKGELLNAFSYGRWATGTDKTYLYGTKYALTWTAAYNTCCSIGMDLLSVASDQEMQNVFNLNNNNNLLKYNLDFWTSGTQLGCNFRYTYCSTGTVFSWDDLKWNTNQPDNTNEQQWCVNSHFGPAASYSLSAAYLDDVPCTNSHNFICQMPATPCNSVPCFDYNCTVDPTKSAQVTTMSGPDGQFGTFCGRKYFYHKDSKSNKDAYYECCKFGMKLVSVETDAERVCIHNGFMTAGWTAGSVWTSGTDNGIGCVGKFGWCPDGTFLGSDVKWGLSQPDLPYVESCIHLNIVGGDGSATHFNNYLCDMSTRFLCEQPV</sequence>
<dbReference type="InterPro" id="IPR016186">
    <property type="entry name" value="C-type_lectin-like/link_sf"/>
</dbReference>
<feature type="domain" description="C-type lectin" evidence="1">
    <location>
        <begin position="506"/>
        <end position="632"/>
    </location>
</feature>
<dbReference type="PANTHER" id="PTHR22802">
    <property type="entry name" value="C-TYPE LECTIN SUPERFAMILY MEMBER"/>
    <property type="match status" value="1"/>
</dbReference>
<dbReference type="Pfam" id="PF00059">
    <property type="entry name" value="Lectin_C"/>
    <property type="match status" value="1"/>
</dbReference>
<dbReference type="PROSITE" id="PS50041">
    <property type="entry name" value="C_TYPE_LECTIN_2"/>
    <property type="match status" value="4"/>
</dbReference>
<dbReference type="InterPro" id="IPR051004">
    <property type="entry name" value="DC-SIGN_domain-containing"/>
</dbReference>
<dbReference type="InterPro" id="IPR016187">
    <property type="entry name" value="CTDL_fold"/>
</dbReference>
<evidence type="ECO:0000259" key="1">
    <source>
        <dbReference type="PROSITE" id="PS50041"/>
    </source>
</evidence>
<dbReference type="OrthoDB" id="7357196at2759"/>
<dbReference type="Gene3D" id="3.10.100.10">
    <property type="entry name" value="Mannose-Binding Protein A, subunit A"/>
    <property type="match status" value="4"/>
</dbReference>
<accession>A0A8S1DFQ2</accession>
<dbReference type="AlphaFoldDB" id="A0A8S1DFQ2"/>
<dbReference type="SUPFAM" id="SSF56436">
    <property type="entry name" value="C-type lectin-like"/>
    <property type="match status" value="4"/>
</dbReference>
<evidence type="ECO:0000313" key="2">
    <source>
        <dbReference type="EMBL" id="CAB3376643.1"/>
    </source>
</evidence>
<dbReference type="SMART" id="SM00034">
    <property type="entry name" value="CLECT"/>
    <property type="match status" value="3"/>
</dbReference>
<proteinExistence type="predicted"/>
<feature type="domain" description="C-type lectin" evidence="1">
    <location>
        <begin position="335"/>
        <end position="467"/>
    </location>
</feature>
<name>A0A8S1DFQ2_9INSE</name>
<feature type="domain" description="C-type lectin" evidence="1">
    <location>
        <begin position="1"/>
        <end position="116"/>
    </location>
</feature>
<keyword evidence="3" id="KW-1185">Reference proteome</keyword>
<dbReference type="PANTHER" id="PTHR22802:SF458">
    <property type="entry name" value="C-TYPE LECTIN DOMAIN-CONTAINING PROTEIN"/>
    <property type="match status" value="1"/>
</dbReference>
<evidence type="ECO:0000313" key="3">
    <source>
        <dbReference type="Proteomes" id="UP000494165"/>
    </source>
</evidence>
<dbReference type="InterPro" id="IPR001304">
    <property type="entry name" value="C-type_lectin-like"/>
</dbReference>
<dbReference type="EMBL" id="CADEPI010000130">
    <property type="protein sequence ID" value="CAB3376643.1"/>
    <property type="molecule type" value="Genomic_DNA"/>
</dbReference>
<reference evidence="2 3" key="1">
    <citation type="submission" date="2020-04" db="EMBL/GenBank/DDBJ databases">
        <authorList>
            <person name="Alioto T."/>
            <person name="Alioto T."/>
            <person name="Gomez Garrido J."/>
        </authorList>
    </citation>
    <scope>NUCLEOTIDE SEQUENCE [LARGE SCALE GENOMIC DNA]</scope>
</reference>
<dbReference type="CDD" id="cd00037">
    <property type="entry name" value="CLECT"/>
    <property type="match status" value="4"/>
</dbReference>
<organism evidence="2 3">
    <name type="scientific">Cloeon dipterum</name>
    <dbReference type="NCBI Taxonomy" id="197152"/>
    <lineage>
        <taxon>Eukaryota</taxon>
        <taxon>Metazoa</taxon>
        <taxon>Ecdysozoa</taxon>
        <taxon>Arthropoda</taxon>
        <taxon>Hexapoda</taxon>
        <taxon>Insecta</taxon>
        <taxon>Pterygota</taxon>
        <taxon>Palaeoptera</taxon>
        <taxon>Ephemeroptera</taxon>
        <taxon>Pisciforma</taxon>
        <taxon>Baetidae</taxon>
        <taxon>Cloeon</taxon>
    </lineage>
</organism>
<protein>
    <recommendedName>
        <fullName evidence="1">C-type lectin domain-containing protein</fullName>
    </recommendedName>
</protein>
<feature type="domain" description="C-type lectin" evidence="1">
    <location>
        <begin position="167"/>
        <end position="294"/>
    </location>
</feature>